<dbReference type="GeneID" id="116194303"/>
<keyword evidence="1" id="KW-1133">Transmembrane helix</keyword>
<name>A0A218X4T4_PUNGR</name>
<feature type="transmembrane region" description="Helical" evidence="1">
    <location>
        <begin position="29"/>
        <end position="48"/>
    </location>
</feature>
<dbReference type="Proteomes" id="UP000197138">
    <property type="component" value="Unassembled WGS sequence"/>
</dbReference>
<sequence>MESFRYGAALKVARAKKSDKNFLFHLKKIANLFRVMELFVVLVLLSRFSTQLPEAVKSSGKYFTDLKLAVLSPCFIFVLGNVIVITLLAKSGRFSGKDTGSKNDFYDEFIGKSERLNHGTILKLRDSDYQDKQVIFEKVVPSKDVNGSSYSEATKTAAYRRSQSDKILHRQNEKPKRELKRSVTEKCVKRFQFSEKLSIEGPFPEDSMSNDEFRQTIEAFIARQQRFLRGEE</sequence>
<dbReference type="AlphaFoldDB" id="A0A218X4T4"/>
<protein>
    <recommendedName>
        <fullName evidence="6">DUF4408 domain-containing protein</fullName>
    </recommendedName>
</protein>
<dbReference type="PANTHER" id="PTHR33640:SF8">
    <property type="entry name" value="TRANSMEMBRANE PROTEIN"/>
    <property type="match status" value="1"/>
</dbReference>
<dbReference type="STRING" id="22663.A0A218X4T4"/>
<comment type="caution">
    <text evidence="2">The sequence shown here is derived from an EMBL/GenBank/DDBJ whole genome shotgun (WGS) entry which is preliminary data.</text>
</comment>
<keyword evidence="1" id="KW-0472">Membrane</keyword>
<reference evidence="3 5" key="3">
    <citation type="submission" date="2017-11" db="EMBL/GenBank/DDBJ databases">
        <title>De-novo sequencing of pomegranate (Punica granatum L.) genome.</title>
        <authorList>
            <person name="Akparov Z."/>
            <person name="Amiraslanov A."/>
            <person name="Hajiyeva S."/>
            <person name="Abbasov M."/>
            <person name="Kaur K."/>
            <person name="Hamwieh A."/>
            <person name="Solovyev V."/>
            <person name="Salamov A."/>
            <person name="Braich B."/>
            <person name="Kosarev P."/>
            <person name="Mahmoud A."/>
            <person name="Hajiyev E."/>
            <person name="Babayeva S."/>
            <person name="Izzatullayeva V."/>
            <person name="Mammadov A."/>
            <person name="Mammadov A."/>
            <person name="Sharifova S."/>
            <person name="Ojaghi J."/>
            <person name="Eynullazada K."/>
            <person name="Bayramov B."/>
            <person name="Abdulazimova A."/>
            <person name="Shahmuradov I."/>
        </authorList>
    </citation>
    <scope>NUCLEOTIDE SEQUENCE [LARGE SCALE GENOMIC DNA]</scope>
    <source>
        <strain evidence="3">AG2017</strain>
        <strain evidence="5">cv. AG2017</strain>
        <tissue evidence="3">Leaf</tissue>
    </source>
</reference>
<accession>A0A218X4T4</accession>
<organism evidence="2 4">
    <name type="scientific">Punica granatum</name>
    <name type="common">Pomegranate</name>
    <dbReference type="NCBI Taxonomy" id="22663"/>
    <lineage>
        <taxon>Eukaryota</taxon>
        <taxon>Viridiplantae</taxon>
        <taxon>Streptophyta</taxon>
        <taxon>Embryophyta</taxon>
        <taxon>Tracheophyta</taxon>
        <taxon>Spermatophyta</taxon>
        <taxon>Magnoliopsida</taxon>
        <taxon>eudicotyledons</taxon>
        <taxon>Gunneridae</taxon>
        <taxon>Pentapetalae</taxon>
        <taxon>rosids</taxon>
        <taxon>malvids</taxon>
        <taxon>Myrtales</taxon>
        <taxon>Lythraceae</taxon>
        <taxon>Punica</taxon>
    </lineage>
</organism>
<dbReference type="EMBL" id="MTKT01002229">
    <property type="protein sequence ID" value="OWM80245.1"/>
    <property type="molecule type" value="Genomic_DNA"/>
</dbReference>
<evidence type="ECO:0000313" key="2">
    <source>
        <dbReference type="EMBL" id="OWM80245.1"/>
    </source>
</evidence>
<evidence type="ECO:0000256" key="1">
    <source>
        <dbReference type="SAM" id="Phobius"/>
    </source>
</evidence>
<gene>
    <name evidence="2" type="ORF">CDL15_Pgr019525</name>
    <name evidence="3" type="ORF">CRG98_043014</name>
</gene>
<evidence type="ECO:0000313" key="5">
    <source>
        <dbReference type="Proteomes" id="UP000233551"/>
    </source>
</evidence>
<proteinExistence type="predicted"/>
<dbReference type="PANTHER" id="PTHR33640">
    <property type="entry name" value="TRANSMEMBRANE PROTEIN"/>
    <property type="match status" value="1"/>
</dbReference>
<reference evidence="4" key="1">
    <citation type="journal article" date="2017" name="Plant J.">
        <title>The pomegranate (Punica granatum L.) genome and the genomics of punicalagin biosynthesis.</title>
        <authorList>
            <person name="Qin G."/>
            <person name="Xu C."/>
            <person name="Ming R."/>
            <person name="Tang H."/>
            <person name="Guyot R."/>
            <person name="Kramer E.M."/>
            <person name="Hu Y."/>
            <person name="Yi X."/>
            <person name="Qi Y."/>
            <person name="Xu X."/>
            <person name="Gao Z."/>
            <person name="Pan H."/>
            <person name="Jian J."/>
            <person name="Tian Y."/>
            <person name="Yue Z."/>
            <person name="Xu Y."/>
        </authorList>
    </citation>
    <scope>NUCLEOTIDE SEQUENCE [LARGE SCALE GENOMIC DNA]</scope>
    <source>
        <strain evidence="4">cv. Dabenzi</strain>
    </source>
</reference>
<evidence type="ECO:0000313" key="3">
    <source>
        <dbReference type="EMBL" id="PKI36594.1"/>
    </source>
</evidence>
<dbReference type="OrthoDB" id="1095087at2759"/>
<dbReference type="Proteomes" id="UP000233551">
    <property type="component" value="Unassembled WGS sequence"/>
</dbReference>
<keyword evidence="5" id="KW-1185">Reference proteome</keyword>
<evidence type="ECO:0000313" key="4">
    <source>
        <dbReference type="Proteomes" id="UP000197138"/>
    </source>
</evidence>
<evidence type="ECO:0008006" key="6">
    <source>
        <dbReference type="Google" id="ProtNLM"/>
    </source>
</evidence>
<dbReference type="EMBL" id="PGOL01004775">
    <property type="protein sequence ID" value="PKI36594.1"/>
    <property type="molecule type" value="Genomic_DNA"/>
</dbReference>
<feature type="transmembrane region" description="Helical" evidence="1">
    <location>
        <begin position="68"/>
        <end position="89"/>
    </location>
</feature>
<reference evidence="2" key="2">
    <citation type="submission" date="2017-06" db="EMBL/GenBank/DDBJ databases">
        <title>The pomegranate genome and the genomics of punicalagin biosynthesis.</title>
        <authorList>
            <person name="Xu C."/>
        </authorList>
    </citation>
    <scope>NUCLEOTIDE SEQUENCE [LARGE SCALE GENOMIC DNA]</scope>
    <source>
        <tissue evidence="2">Fresh leaf</tissue>
    </source>
</reference>
<keyword evidence="1" id="KW-0812">Transmembrane</keyword>